<dbReference type="Proteomes" id="UP000615446">
    <property type="component" value="Unassembled WGS sequence"/>
</dbReference>
<sequence length="121" mass="13195">MNSKTITIFTILFVLFATSVRASKHMRVTAPGARPWKKNGGPIPVSWDCVECSQNEDVVVKIIQIGPGIPVFRGNGKNANTGHLDVPIGKDWDVNKPYFAEVSLRDDPSVSADGVKFTIVN</sequence>
<feature type="signal peptide" evidence="1">
    <location>
        <begin position="1"/>
        <end position="22"/>
    </location>
</feature>
<keyword evidence="1" id="KW-0732">Signal</keyword>
<evidence type="ECO:0000313" key="4">
    <source>
        <dbReference type="Proteomes" id="UP000247702"/>
    </source>
</evidence>
<reference evidence="2 4" key="1">
    <citation type="submission" date="2017-11" db="EMBL/GenBank/DDBJ databases">
        <title>The genome of Rhizophagus clarus HR1 reveals common genetic basis of auxotrophy among arbuscular mycorrhizal fungi.</title>
        <authorList>
            <person name="Kobayashi Y."/>
        </authorList>
    </citation>
    <scope>NUCLEOTIDE SEQUENCE [LARGE SCALE GENOMIC DNA]</scope>
    <source>
        <strain evidence="2 4">HR1</strain>
    </source>
</reference>
<dbReference type="EMBL" id="BLAL01000017">
    <property type="protein sequence ID" value="GES75736.1"/>
    <property type="molecule type" value="Genomic_DNA"/>
</dbReference>
<feature type="chain" id="PRO_5036327569" evidence="1">
    <location>
        <begin position="23"/>
        <end position="121"/>
    </location>
</feature>
<comment type="caution">
    <text evidence="2">The sequence shown here is derived from an EMBL/GenBank/DDBJ whole genome shotgun (WGS) entry which is preliminary data.</text>
</comment>
<name>A0A2Z6R8C8_9GLOM</name>
<dbReference type="EMBL" id="BEXD01001424">
    <property type="protein sequence ID" value="GBB94044.1"/>
    <property type="molecule type" value="Genomic_DNA"/>
</dbReference>
<dbReference type="Proteomes" id="UP000247702">
    <property type="component" value="Unassembled WGS sequence"/>
</dbReference>
<keyword evidence="4" id="KW-1185">Reference proteome</keyword>
<protein>
    <submittedName>
        <fullName evidence="2">Uncharacterized protein</fullName>
    </submittedName>
</protein>
<gene>
    <name evidence="3" type="ORF">RCL2_000315100</name>
    <name evidence="2" type="ORF">RclHR1_02280017</name>
</gene>
<organism evidence="2 4">
    <name type="scientific">Rhizophagus clarus</name>
    <dbReference type="NCBI Taxonomy" id="94130"/>
    <lineage>
        <taxon>Eukaryota</taxon>
        <taxon>Fungi</taxon>
        <taxon>Fungi incertae sedis</taxon>
        <taxon>Mucoromycota</taxon>
        <taxon>Glomeromycotina</taxon>
        <taxon>Glomeromycetes</taxon>
        <taxon>Glomerales</taxon>
        <taxon>Glomeraceae</taxon>
        <taxon>Rhizophagus</taxon>
    </lineage>
</organism>
<proteinExistence type="predicted"/>
<accession>A0A2Z6R8C8</accession>
<reference evidence="3" key="2">
    <citation type="submission" date="2019-10" db="EMBL/GenBank/DDBJ databases">
        <title>Conservation and host-specific expression of non-tandemly repeated heterogenous ribosome RNA gene in arbuscular mycorrhizal fungi.</title>
        <authorList>
            <person name="Maeda T."/>
            <person name="Kobayashi Y."/>
            <person name="Nakagawa T."/>
            <person name="Ezawa T."/>
            <person name="Yamaguchi K."/>
            <person name="Bino T."/>
            <person name="Nishimoto Y."/>
            <person name="Shigenobu S."/>
            <person name="Kawaguchi M."/>
        </authorList>
    </citation>
    <scope>NUCLEOTIDE SEQUENCE</scope>
    <source>
        <strain evidence="3">HR1</strain>
    </source>
</reference>
<dbReference type="AlphaFoldDB" id="A0A2Z6R8C8"/>
<evidence type="ECO:0000256" key="1">
    <source>
        <dbReference type="SAM" id="SignalP"/>
    </source>
</evidence>
<evidence type="ECO:0000313" key="2">
    <source>
        <dbReference type="EMBL" id="GBB94044.1"/>
    </source>
</evidence>
<evidence type="ECO:0000313" key="3">
    <source>
        <dbReference type="EMBL" id="GES75736.1"/>
    </source>
</evidence>